<feature type="domain" description="Ferritin/DPS" evidence="3">
    <location>
        <begin position="18"/>
        <end position="158"/>
    </location>
</feature>
<dbReference type="PROSITE" id="PS00818">
    <property type="entry name" value="DPS_1"/>
    <property type="match status" value="1"/>
</dbReference>
<dbReference type="Gene3D" id="1.20.1260.10">
    <property type="match status" value="1"/>
</dbReference>
<dbReference type="Pfam" id="PF00210">
    <property type="entry name" value="Ferritin"/>
    <property type="match status" value="1"/>
</dbReference>
<dbReference type="InterPro" id="IPR002177">
    <property type="entry name" value="DPS_DNA-bd"/>
</dbReference>
<reference evidence="4 5" key="1">
    <citation type="submission" date="2018-06" db="EMBL/GenBank/DDBJ databases">
        <title>The draft genome sequence of Crocinitomix sp. SM1701.</title>
        <authorList>
            <person name="Zhang X."/>
        </authorList>
    </citation>
    <scope>NUCLEOTIDE SEQUENCE [LARGE SCALE GENOMIC DNA]</scope>
    <source>
        <strain evidence="4 5">SM1701</strain>
    </source>
</reference>
<dbReference type="Proteomes" id="UP000249248">
    <property type="component" value="Unassembled WGS sequence"/>
</dbReference>
<dbReference type="CDD" id="cd01043">
    <property type="entry name" value="DPS"/>
    <property type="match status" value="1"/>
</dbReference>
<keyword evidence="5" id="KW-1185">Reference proteome</keyword>
<dbReference type="PANTHER" id="PTHR42932">
    <property type="entry name" value="GENERAL STRESS PROTEIN 20U"/>
    <property type="match status" value="1"/>
</dbReference>
<comment type="caution">
    <text evidence="4">The sequence shown here is derived from an EMBL/GenBank/DDBJ whole genome shotgun (WGS) entry which is preliminary data.</text>
</comment>
<dbReference type="GO" id="GO:0016722">
    <property type="term" value="F:oxidoreductase activity, acting on metal ions"/>
    <property type="evidence" value="ECO:0007669"/>
    <property type="project" value="InterPro"/>
</dbReference>
<dbReference type="InterPro" id="IPR012347">
    <property type="entry name" value="Ferritin-like"/>
</dbReference>
<organism evidence="4 5">
    <name type="scientific">Putridiphycobacter roseus</name>
    <dbReference type="NCBI Taxonomy" id="2219161"/>
    <lineage>
        <taxon>Bacteria</taxon>
        <taxon>Pseudomonadati</taxon>
        <taxon>Bacteroidota</taxon>
        <taxon>Flavobacteriia</taxon>
        <taxon>Flavobacteriales</taxon>
        <taxon>Crocinitomicaceae</taxon>
        <taxon>Putridiphycobacter</taxon>
    </lineage>
</organism>
<dbReference type="InterPro" id="IPR023188">
    <property type="entry name" value="DPS_DNA-bd_CS"/>
</dbReference>
<comment type="similarity">
    <text evidence="1 2">Belongs to the Dps family.</text>
</comment>
<evidence type="ECO:0000256" key="2">
    <source>
        <dbReference type="RuleBase" id="RU003875"/>
    </source>
</evidence>
<dbReference type="OrthoDB" id="9797023at2"/>
<evidence type="ECO:0000313" key="5">
    <source>
        <dbReference type="Proteomes" id="UP000249248"/>
    </source>
</evidence>
<dbReference type="InterPro" id="IPR008331">
    <property type="entry name" value="Ferritin_DPS_dom"/>
</dbReference>
<dbReference type="RefSeq" id="WP_111062757.1">
    <property type="nucleotide sequence ID" value="NZ_JBHUCU010000016.1"/>
</dbReference>
<dbReference type="GO" id="GO:0008199">
    <property type="term" value="F:ferric iron binding"/>
    <property type="evidence" value="ECO:0007669"/>
    <property type="project" value="InterPro"/>
</dbReference>
<dbReference type="PIRSF" id="PIRSF005900">
    <property type="entry name" value="Dps"/>
    <property type="match status" value="1"/>
</dbReference>
<evidence type="ECO:0000259" key="3">
    <source>
        <dbReference type="Pfam" id="PF00210"/>
    </source>
</evidence>
<dbReference type="AlphaFoldDB" id="A0A2W1NNL4"/>
<dbReference type="PANTHER" id="PTHR42932:SF3">
    <property type="entry name" value="DNA PROTECTION DURING STARVATION PROTEIN"/>
    <property type="match status" value="1"/>
</dbReference>
<protein>
    <submittedName>
        <fullName evidence="4">DNA starvation/stationary phase protection protein</fullName>
    </submittedName>
</protein>
<gene>
    <name evidence="4" type="ORF">DNU06_08130</name>
</gene>
<dbReference type="PRINTS" id="PR01346">
    <property type="entry name" value="HELNAPAPROT"/>
</dbReference>
<dbReference type="InterPro" id="IPR009078">
    <property type="entry name" value="Ferritin-like_SF"/>
</dbReference>
<evidence type="ECO:0000313" key="4">
    <source>
        <dbReference type="EMBL" id="PZE17232.1"/>
    </source>
</evidence>
<dbReference type="EMBL" id="QKSB01000004">
    <property type="protein sequence ID" value="PZE17232.1"/>
    <property type="molecule type" value="Genomic_DNA"/>
</dbReference>
<name>A0A2W1NNL4_9FLAO</name>
<accession>A0A2W1NNL4</accession>
<proteinExistence type="inferred from homology"/>
<sequence length="158" mass="18049">MKTANIGISAENKQAVADQLAKILADEFVLYSKTLNFHWNVEGPDFHSVHVYLETLYTEQQEIIDTVAEKIRMVGHYVPATLADYAALTHLTEKTKGKNNGQDIFAELLEDHESIIIFLREEIKPIADKWSAEGVSDYITGLMEYHEKTAWMLRSHLK</sequence>
<dbReference type="SUPFAM" id="SSF47240">
    <property type="entry name" value="Ferritin-like"/>
    <property type="match status" value="1"/>
</dbReference>
<evidence type="ECO:0000256" key="1">
    <source>
        <dbReference type="ARBA" id="ARBA00009497"/>
    </source>
</evidence>